<gene>
    <name evidence="2" type="ORF">ACWI_09930</name>
</gene>
<protein>
    <submittedName>
        <fullName evidence="2">Uncharacterized protein</fullName>
    </submittedName>
</protein>
<dbReference type="AlphaFoldDB" id="A0A1F2PJI8"/>
<comment type="caution">
    <text evidence="2">The sequence shown here is derived from an EMBL/GenBank/DDBJ whole genome shotgun (WGS) entry which is preliminary data.</text>
</comment>
<dbReference type="STRING" id="52694.ACWI_09930"/>
<proteinExistence type="predicted"/>
<evidence type="ECO:0000256" key="1">
    <source>
        <dbReference type="SAM" id="Coils"/>
    </source>
</evidence>
<name>A0A1F2PJI8_9FIRM</name>
<evidence type="ECO:0000313" key="3">
    <source>
        <dbReference type="Proteomes" id="UP000176244"/>
    </source>
</evidence>
<reference evidence="2 3" key="1">
    <citation type="submission" date="2015-09" db="EMBL/GenBank/DDBJ databases">
        <title>Genome sequence of Acetobacterium wieringae DSM 1911.</title>
        <authorList>
            <person name="Poehlein A."/>
            <person name="Bengelsdorf F.R."/>
            <person name="Schiel-Bengelsdorf B."/>
            <person name="Duerre P."/>
            <person name="Daniel R."/>
        </authorList>
    </citation>
    <scope>NUCLEOTIDE SEQUENCE [LARGE SCALE GENOMIC DNA]</scope>
    <source>
        <strain evidence="2 3">DSM 1911</strain>
    </source>
</reference>
<feature type="coiled-coil region" evidence="1">
    <location>
        <begin position="1"/>
        <end position="39"/>
    </location>
</feature>
<accession>A0A1F2PJI8</accession>
<keyword evidence="1" id="KW-0175">Coiled coil</keyword>
<evidence type="ECO:0000313" key="2">
    <source>
        <dbReference type="EMBL" id="OFV71493.1"/>
    </source>
</evidence>
<organism evidence="2 3">
    <name type="scientific">Acetobacterium wieringae</name>
    <dbReference type="NCBI Taxonomy" id="52694"/>
    <lineage>
        <taxon>Bacteria</taxon>
        <taxon>Bacillati</taxon>
        <taxon>Bacillota</taxon>
        <taxon>Clostridia</taxon>
        <taxon>Eubacteriales</taxon>
        <taxon>Eubacteriaceae</taxon>
        <taxon>Acetobacterium</taxon>
    </lineage>
</organism>
<sequence>MERLIYENKELKADHGELLKEQRELLKDLTTQIEDIKVLIIVENNDQKHRHYNLTENQKMTVKGISHLKDFTTRMEKRFGAGKFSLFPEETS</sequence>
<dbReference type="Proteomes" id="UP000176244">
    <property type="component" value="Unassembled WGS sequence"/>
</dbReference>
<dbReference type="EMBL" id="LKEU01000020">
    <property type="protein sequence ID" value="OFV71493.1"/>
    <property type="molecule type" value="Genomic_DNA"/>
</dbReference>